<reference evidence="2 3" key="2">
    <citation type="journal article" date="2018" name="New Phytol.">
        <title>High intraspecific genome diversity in the model arbuscular mycorrhizal symbiont Rhizophagus irregularis.</title>
        <authorList>
            <person name="Chen E.C.H."/>
            <person name="Morin E."/>
            <person name="Beaudet D."/>
            <person name="Noel J."/>
            <person name="Yildirir G."/>
            <person name="Ndikumana S."/>
            <person name="Charron P."/>
            <person name="St-Onge C."/>
            <person name="Giorgi J."/>
            <person name="Kruger M."/>
            <person name="Marton T."/>
            <person name="Ropars J."/>
            <person name="Grigoriev I.V."/>
            <person name="Hainaut M."/>
            <person name="Henrissat B."/>
            <person name="Roux C."/>
            <person name="Martin F."/>
            <person name="Corradi N."/>
        </authorList>
    </citation>
    <scope>NUCLEOTIDE SEQUENCE [LARGE SCALE GENOMIC DNA]</scope>
    <source>
        <strain evidence="2 3">DAOM 197198</strain>
    </source>
</reference>
<dbReference type="Gene3D" id="1.10.510.10">
    <property type="entry name" value="Transferase(Phosphotransferase) domain 1"/>
    <property type="match status" value="1"/>
</dbReference>
<dbReference type="Pfam" id="PF07714">
    <property type="entry name" value="PK_Tyr_Ser-Thr"/>
    <property type="match status" value="1"/>
</dbReference>
<organism evidence="2 3">
    <name type="scientific">Rhizophagus irregularis (strain DAOM 181602 / DAOM 197198 / MUCL 43194)</name>
    <name type="common">Arbuscular mycorrhizal fungus</name>
    <name type="synonym">Glomus intraradices</name>
    <dbReference type="NCBI Taxonomy" id="747089"/>
    <lineage>
        <taxon>Eukaryota</taxon>
        <taxon>Fungi</taxon>
        <taxon>Fungi incertae sedis</taxon>
        <taxon>Mucoromycota</taxon>
        <taxon>Glomeromycotina</taxon>
        <taxon>Glomeromycetes</taxon>
        <taxon>Glomerales</taxon>
        <taxon>Glomeraceae</taxon>
        <taxon>Rhizophagus</taxon>
    </lineage>
</organism>
<protein>
    <submittedName>
        <fullName evidence="2">Kinase-like domain-containing protein</fullName>
    </submittedName>
</protein>
<dbReference type="InterPro" id="IPR051681">
    <property type="entry name" value="Ser/Thr_Kinases-Pseudokinases"/>
</dbReference>
<dbReference type="VEuPathDB" id="FungiDB:RhiirFUN_018786"/>
<keyword evidence="3" id="KW-1185">Reference proteome</keyword>
<dbReference type="Proteomes" id="UP000018888">
    <property type="component" value="Unassembled WGS sequence"/>
</dbReference>
<dbReference type="GO" id="GO:0004674">
    <property type="term" value="F:protein serine/threonine kinase activity"/>
    <property type="evidence" value="ECO:0007669"/>
    <property type="project" value="TreeGrafter"/>
</dbReference>
<feature type="domain" description="Protein kinase" evidence="1">
    <location>
        <begin position="1"/>
        <end position="179"/>
    </location>
</feature>
<accession>A0A2P4Q251</accession>
<evidence type="ECO:0000313" key="3">
    <source>
        <dbReference type="Proteomes" id="UP000018888"/>
    </source>
</evidence>
<sequence>MRQLDINLREYLRKNHDKLIWKERIKITVNIIKALVSIHKENLIHRDLHSGNILYDCYDTNSWFISDFGFCGPAGKSTESIYGNLLYIAPEVINGNETTFKSDIYSIAMLMWEISAGQPPFFNYERDNNLATNIISGMRPEIITGTPTQYKELIIQCWDNDPLKRPDIDTLKEKINILYQNMPNASDNLGIFSSNFLNKAQTEEKCTEEKCTEEQDEEFHSKLYDDFNIPDNIDDFDNTNDDNNNKANNIIKDISNEKSFLSNEYIQREIQEAIQGIIQHREEKYYIVQKQIMKYHQYFIIEKYDVQNNPNLHDIQKREKRNPIMNSRFSDSRSRDISLIKSMFILHKLSF</sequence>
<gene>
    <name evidence="2" type="ORF">GLOIN_2v1751477</name>
</gene>
<comment type="caution">
    <text evidence="2">The sequence shown here is derived from an EMBL/GenBank/DDBJ whole genome shotgun (WGS) entry which is preliminary data.</text>
</comment>
<evidence type="ECO:0000259" key="1">
    <source>
        <dbReference type="PROSITE" id="PS50011"/>
    </source>
</evidence>
<dbReference type="InterPro" id="IPR001245">
    <property type="entry name" value="Ser-Thr/Tyr_kinase_cat_dom"/>
</dbReference>
<reference evidence="2 3" key="1">
    <citation type="journal article" date="2013" name="Proc. Natl. Acad. Sci. U.S.A.">
        <title>Genome of an arbuscular mycorrhizal fungus provides insight into the oldest plant symbiosis.</title>
        <authorList>
            <person name="Tisserant E."/>
            <person name="Malbreil M."/>
            <person name="Kuo A."/>
            <person name="Kohler A."/>
            <person name="Symeonidi A."/>
            <person name="Balestrini R."/>
            <person name="Charron P."/>
            <person name="Duensing N."/>
            <person name="Frei Dit Frey N."/>
            <person name="Gianinazzi-Pearson V."/>
            <person name="Gilbert L.B."/>
            <person name="Handa Y."/>
            <person name="Herr J.R."/>
            <person name="Hijri M."/>
            <person name="Koul R."/>
            <person name="Kawaguchi M."/>
            <person name="Krajinski F."/>
            <person name="Lammers P.J."/>
            <person name="Masclaux F.G."/>
            <person name="Murat C."/>
            <person name="Morin E."/>
            <person name="Ndikumana S."/>
            <person name="Pagni M."/>
            <person name="Petitpierre D."/>
            <person name="Requena N."/>
            <person name="Rosikiewicz P."/>
            <person name="Riley R."/>
            <person name="Saito K."/>
            <person name="San Clemente H."/>
            <person name="Shapiro H."/>
            <person name="van Tuinen D."/>
            <person name="Becard G."/>
            <person name="Bonfante P."/>
            <person name="Paszkowski U."/>
            <person name="Shachar-Hill Y.Y."/>
            <person name="Tuskan G.A."/>
            <person name="Young P.W."/>
            <person name="Sanders I.R."/>
            <person name="Henrissat B."/>
            <person name="Rensing S.A."/>
            <person name="Grigoriev I.V."/>
            <person name="Corradi N."/>
            <person name="Roux C."/>
            <person name="Martin F."/>
        </authorList>
    </citation>
    <scope>NUCLEOTIDE SEQUENCE [LARGE SCALE GENOMIC DNA]</scope>
    <source>
        <strain evidence="2 3">DAOM 197198</strain>
    </source>
</reference>
<proteinExistence type="predicted"/>
<dbReference type="EMBL" id="AUPC02000105">
    <property type="protein sequence ID" value="POG71662.1"/>
    <property type="molecule type" value="Genomic_DNA"/>
</dbReference>
<name>A0A2P4Q251_RHIID</name>
<evidence type="ECO:0000313" key="2">
    <source>
        <dbReference type="EMBL" id="POG71662.1"/>
    </source>
</evidence>
<dbReference type="GO" id="GO:0005524">
    <property type="term" value="F:ATP binding"/>
    <property type="evidence" value="ECO:0007669"/>
    <property type="project" value="InterPro"/>
</dbReference>
<dbReference type="PROSITE" id="PS50011">
    <property type="entry name" value="PROTEIN_KINASE_DOM"/>
    <property type="match status" value="1"/>
</dbReference>
<dbReference type="PANTHER" id="PTHR44329">
    <property type="entry name" value="SERINE/THREONINE-PROTEIN KINASE TNNI3K-RELATED"/>
    <property type="match status" value="1"/>
</dbReference>
<dbReference type="AlphaFoldDB" id="A0A2P4Q251"/>
<dbReference type="SUPFAM" id="SSF56112">
    <property type="entry name" value="Protein kinase-like (PK-like)"/>
    <property type="match status" value="1"/>
</dbReference>
<dbReference type="InterPro" id="IPR011009">
    <property type="entry name" value="Kinase-like_dom_sf"/>
</dbReference>
<dbReference type="InterPro" id="IPR000719">
    <property type="entry name" value="Prot_kinase_dom"/>
</dbReference>